<dbReference type="RefSeq" id="WP_144077236.1">
    <property type="nucleotide sequence ID" value="NZ_CP076130.1"/>
</dbReference>
<dbReference type="InterPro" id="IPR027417">
    <property type="entry name" value="P-loop_NTPase"/>
</dbReference>
<evidence type="ECO:0000256" key="1">
    <source>
        <dbReference type="ARBA" id="ARBA00022741"/>
    </source>
</evidence>
<dbReference type="InterPro" id="IPR045076">
    <property type="entry name" value="MutS"/>
</dbReference>
<evidence type="ECO:0000256" key="2">
    <source>
        <dbReference type="ARBA" id="ARBA00022840"/>
    </source>
</evidence>
<keyword evidence="2" id="KW-0067">ATP-binding</keyword>
<dbReference type="EMBL" id="CP076130">
    <property type="protein sequence ID" value="QWG10746.1"/>
    <property type="molecule type" value="Genomic_DNA"/>
</dbReference>
<keyword evidence="6" id="KW-0614">Plasmid</keyword>
<evidence type="ECO:0000313" key="6">
    <source>
        <dbReference type="EMBL" id="QWG10746.1"/>
    </source>
</evidence>
<keyword evidence="4" id="KW-1133">Transmembrane helix</keyword>
<evidence type="ECO:0000256" key="4">
    <source>
        <dbReference type="SAM" id="Phobius"/>
    </source>
</evidence>
<dbReference type="Proteomes" id="UP000682802">
    <property type="component" value="Plasmid p1"/>
</dbReference>
<keyword evidence="7" id="KW-1185">Reference proteome</keyword>
<dbReference type="PANTHER" id="PTHR11361">
    <property type="entry name" value="DNA MISMATCH REPAIR PROTEIN MUTS FAMILY MEMBER"/>
    <property type="match status" value="1"/>
</dbReference>
<keyword evidence="3" id="KW-0238">DNA-binding</keyword>
<name>A0ABX8H5Q7_9BACT</name>
<dbReference type="SUPFAM" id="SSF52540">
    <property type="entry name" value="P-loop containing nucleoside triphosphate hydrolases"/>
    <property type="match status" value="1"/>
</dbReference>
<keyword evidence="4" id="KW-0472">Membrane</keyword>
<proteinExistence type="predicted"/>
<feature type="transmembrane region" description="Helical" evidence="4">
    <location>
        <begin position="169"/>
        <end position="194"/>
    </location>
</feature>
<evidence type="ECO:0000259" key="5">
    <source>
        <dbReference type="SMART" id="SM00534"/>
    </source>
</evidence>
<dbReference type="SMART" id="SM00534">
    <property type="entry name" value="MUTSac"/>
    <property type="match status" value="1"/>
</dbReference>
<dbReference type="Gene3D" id="3.40.50.300">
    <property type="entry name" value="P-loop containing nucleotide triphosphate hydrolases"/>
    <property type="match status" value="1"/>
</dbReference>
<dbReference type="PANTHER" id="PTHR11361:SF152">
    <property type="entry name" value="DNA MISMATCH REPAIR PROTEIN"/>
    <property type="match status" value="1"/>
</dbReference>
<geneLocation type="plasmid" evidence="6 7">
    <name>p1</name>
</geneLocation>
<feature type="domain" description="DNA mismatch repair proteins mutS family" evidence="5">
    <location>
        <begin position="356"/>
        <end position="540"/>
    </location>
</feature>
<dbReference type="Pfam" id="PF00488">
    <property type="entry name" value="MutS_V"/>
    <property type="match status" value="1"/>
</dbReference>
<sequence>MDNNTFFIIGGIISFILFRYYGIYKSKEEKIAFFKTQWGKKQEDRYINFDRVKIYLNKSTNSSIYQKIEQNSINDLDLNDVFRFINRTCSSIGEQYMYFKFLTINTLTQKNTTFNKLTSFFQENTEKRLEIQLLLSKLSSSHGFNVEKLIHDKFGKNPDYNWLSYFSNILTITCLILSIKFPFLLAFILILFLMNMAMHMLNKRNLDTYSDIISYLFLMLKVKKKMHPHLKNSIDDIDTRGIERIKWYSFFIKFSSEEDGDPIKQILFWGLEIIKIAFNIEVIAFFLCIRKLEKQAENINQLYQYIGTIDTAQSIANVLDSDIATCIPTFSDTYAVKNSIHPLIKNCVPNSFSLSKRGMLLTGSNMSGKTTFIRTIGLNTILAQNFNFCFADEYTAPFFKIYSSIRINDSIKDNSSYYLQEVKTVKKIVDASEVDLPSLFIMDELFKGTNTIERIKGANAILSYIGRPPHYTFIATHDLELTDLQKNNYELWHFSEKIDNNDLVFDHKLKRGKISKLNAIKILDHYHYPKQIINACNNLEVII</sequence>
<dbReference type="InterPro" id="IPR000432">
    <property type="entry name" value="DNA_mismatch_repair_MutS_C"/>
</dbReference>
<evidence type="ECO:0000313" key="7">
    <source>
        <dbReference type="Proteomes" id="UP000682802"/>
    </source>
</evidence>
<reference evidence="6 7" key="1">
    <citation type="submission" date="2021-05" db="EMBL/GenBank/DDBJ databases">
        <title>Comparative genomic studies on the polysaccharide-degrading batcterial strains of the Flammeovirga genus.</title>
        <authorList>
            <person name="Zewei F."/>
            <person name="Zheng Z."/>
            <person name="Yu L."/>
            <person name="Ruyue G."/>
            <person name="Yanhong M."/>
            <person name="Yuanyuan C."/>
            <person name="Jingyan G."/>
            <person name="Wenjun H."/>
        </authorList>
    </citation>
    <scope>NUCLEOTIDE SEQUENCE [LARGE SCALE GENOMIC DNA]</scope>
    <source>
        <strain evidence="6 7">YS10</strain>
        <plasmid evidence="6 7">p1</plasmid>
    </source>
</reference>
<evidence type="ECO:0000256" key="3">
    <source>
        <dbReference type="ARBA" id="ARBA00023125"/>
    </source>
</evidence>
<feature type="transmembrane region" description="Helical" evidence="4">
    <location>
        <begin position="6"/>
        <end position="24"/>
    </location>
</feature>
<accession>A0ABX8H5Q7</accession>
<gene>
    <name evidence="6" type="ORF">KM029_25520</name>
</gene>
<organism evidence="6 7">
    <name type="scientific">Flammeovirga kamogawensis</name>
    <dbReference type="NCBI Taxonomy" id="373891"/>
    <lineage>
        <taxon>Bacteria</taxon>
        <taxon>Pseudomonadati</taxon>
        <taxon>Bacteroidota</taxon>
        <taxon>Cytophagia</taxon>
        <taxon>Cytophagales</taxon>
        <taxon>Flammeovirgaceae</taxon>
        <taxon>Flammeovirga</taxon>
    </lineage>
</organism>
<keyword evidence="1" id="KW-0547">Nucleotide-binding</keyword>
<protein>
    <recommendedName>
        <fullName evidence="5">DNA mismatch repair proteins mutS family domain-containing protein</fullName>
    </recommendedName>
</protein>
<keyword evidence="4" id="KW-0812">Transmembrane</keyword>